<evidence type="ECO:0000259" key="1">
    <source>
        <dbReference type="Pfam" id="PF20183"/>
    </source>
</evidence>
<feature type="domain" description="DUF6546" evidence="1">
    <location>
        <begin position="1"/>
        <end position="147"/>
    </location>
</feature>
<organism evidence="2 3">
    <name type="scientific">Fusarium torreyae</name>
    <dbReference type="NCBI Taxonomy" id="1237075"/>
    <lineage>
        <taxon>Eukaryota</taxon>
        <taxon>Fungi</taxon>
        <taxon>Dikarya</taxon>
        <taxon>Ascomycota</taxon>
        <taxon>Pezizomycotina</taxon>
        <taxon>Sordariomycetes</taxon>
        <taxon>Hypocreomycetidae</taxon>
        <taxon>Hypocreales</taxon>
        <taxon>Nectriaceae</taxon>
        <taxon>Fusarium</taxon>
    </lineage>
</organism>
<keyword evidence="3" id="KW-1185">Reference proteome</keyword>
<evidence type="ECO:0000313" key="2">
    <source>
        <dbReference type="EMBL" id="KAJ4267339.1"/>
    </source>
</evidence>
<dbReference type="Pfam" id="PF20183">
    <property type="entry name" value="DUF6546"/>
    <property type="match status" value="1"/>
</dbReference>
<dbReference type="OrthoDB" id="3728558at2759"/>
<name>A0A9W8S8H7_9HYPO</name>
<accession>A0A9W8S8H7</accession>
<comment type="caution">
    <text evidence="2">The sequence shown here is derived from an EMBL/GenBank/DDBJ whole genome shotgun (WGS) entry which is preliminary data.</text>
</comment>
<protein>
    <recommendedName>
        <fullName evidence="1">DUF6546 domain-containing protein</fullName>
    </recommendedName>
</protein>
<dbReference type="InterPro" id="IPR046676">
    <property type="entry name" value="DUF6546"/>
</dbReference>
<proteinExistence type="predicted"/>
<gene>
    <name evidence="2" type="ORF">NW762_003443</name>
</gene>
<dbReference type="EMBL" id="JAOQAZ010000004">
    <property type="protein sequence ID" value="KAJ4267339.1"/>
    <property type="molecule type" value="Genomic_DNA"/>
</dbReference>
<reference evidence="2" key="1">
    <citation type="submission" date="2022-09" db="EMBL/GenBank/DDBJ databases">
        <title>Fusarium specimens isolated from Avocado Roots.</title>
        <authorList>
            <person name="Stajich J."/>
            <person name="Roper C."/>
            <person name="Heimlech-Rivalta G."/>
        </authorList>
    </citation>
    <scope>NUCLEOTIDE SEQUENCE</scope>
    <source>
        <strain evidence="2">CF00136</strain>
    </source>
</reference>
<sequence length="162" mass="18947">MVNAENFFRRCQSEWTWPRLESLALTSQLLQNDWEKQQDIPVLLCRARAVVQQMPRLHTFVLWNGGKGHACAFIYQLGEDKDSASITWRGTWKLELRPAVVKSWQRIVSNLRVPKLRVNYEKVEGAKRMKTHGDAIYHLKLPCQVVEPASLWQIRREGYSVD</sequence>
<dbReference type="Proteomes" id="UP001152049">
    <property type="component" value="Unassembled WGS sequence"/>
</dbReference>
<dbReference type="AlphaFoldDB" id="A0A9W8S8H7"/>
<evidence type="ECO:0000313" key="3">
    <source>
        <dbReference type="Proteomes" id="UP001152049"/>
    </source>
</evidence>